<feature type="region of interest" description="Disordered" evidence="1">
    <location>
        <begin position="1"/>
        <end position="63"/>
    </location>
</feature>
<dbReference type="Gene3D" id="1.10.510.10">
    <property type="entry name" value="Transferase(Phosphotransferase) domain 1"/>
    <property type="match status" value="1"/>
</dbReference>
<feature type="compositionally biased region" description="Basic and acidic residues" evidence="1">
    <location>
        <begin position="455"/>
        <end position="465"/>
    </location>
</feature>
<dbReference type="OMA" id="CIHRINS"/>
<gene>
    <name evidence="2" type="ORF">NOR_07083</name>
</gene>
<evidence type="ECO:0000313" key="3">
    <source>
        <dbReference type="Proteomes" id="UP000243498"/>
    </source>
</evidence>
<feature type="compositionally biased region" description="Basic and acidic residues" evidence="1">
    <location>
        <begin position="8"/>
        <end position="62"/>
    </location>
</feature>
<feature type="compositionally biased region" description="Basic and acidic residues" evidence="1">
    <location>
        <begin position="407"/>
        <end position="422"/>
    </location>
</feature>
<evidence type="ECO:0000256" key="1">
    <source>
        <dbReference type="SAM" id="MobiDB-lite"/>
    </source>
</evidence>
<feature type="compositionally biased region" description="Low complexity" evidence="1">
    <location>
        <begin position="430"/>
        <end position="439"/>
    </location>
</feature>
<accession>A0A166YZD4</accession>
<comment type="caution">
    <text evidence="2">The sequence shown here is derived from an EMBL/GenBank/DDBJ whole genome shotgun (WGS) entry which is preliminary data.</text>
</comment>
<evidence type="ECO:0000313" key="2">
    <source>
        <dbReference type="EMBL" id="OAA37384.1"/>
    </source>
</evidence>
<dbReference type="EMBL" id="AZHC01000030">
    <property type="protein sequence ID" value="OAA37384.1"/>
    <property type="molecule type" value="Genomic_DNA"/>
</dbReference>
<dbReference type="Proteomes" id="UP000243498">
    <property type="component" value="Unassembled WGS sequence"/>
</dbReference>
<feature type="region of interest" description="Disordered" evidence="1">
    <location>
        <begin position="720"/>
        <end position="742"/>
    </location>
</feature>
<dbReference type="SUPFAM" id="SSF56112">
    <property type="entry name" value="Protein kinase-like (PK-like)"/>
    <property type="match status" value="1"/>
</dbReference>
<sequence>MANNTPLDYERLIREAEERTRIAEERQHQAEERQHEAEERQHEAEERQHQAEERQHQAEEQQKPTNLDEFVLLCHTLFRRPRVAHPSISTKGTIPLPKHKYCPARLVPWLDCQAQLQSVYDSVRSHLQAGDNAAQRVFPSAVALQEIRRRILSHRISSEQGLLLYDRLTREDHILDIITQLCDIPAARQEFDLGDGIEFESHKNALEEDETTEELPSQTPTINKPVADVFTIRRVDGEARNVILTCEQKPPHKLPVEMIRLGIRPMFLFEEMVKSNKVPTDETEKTKYVAARLVCSALVQTYHVMIQEGLTYSYLTIGPDADLILWVPRNDPGTLHYHLSEPSRQNIAPGDTISQPITSVTSILCLLIMSLKSRPRSQGWRNWARSQLNVWETKFDSSRSATANADPPRDTESNSSETEHPSPESGSEYLPSSSPLNNSANKDGATKSRTGCAPTDKEHQERDSSPDSSASDASKSKLARKRGFSNVSKSCQPPRQRDPPVPEDYYQPPSHDARFCSQLCILGLQNNLPLDNNCPNVALHRCRSKQTHHSISAVELLQKLKEQLDDDIDANCTPFAHRGAYAVPFKLTLATHGYTIVGKGTTSARWGEVSKEIQVYKILQKSQGAAVPVFLGAIDLAKIYFVSGAGDICHMLIMSYGGEILQNEYDQLDEFRRSIKEIKDCGIIHEDLRSPNILWNKQTGRVVIIDFHRVRLIGLGMRATRASKRKPHGQPKVRQAAKRIRA</sequence>
<dbReference type="AlphaFoldDB" id="A0A166YZD4"/>
<name>A0A166YZD4_METRR</name>
<protein>
    <submittedName>
        <fullName evidence="2">Protein kinase-like domain protein</fullName>
    </submittedName>
</protein>
<dbReference type="InterPro" id="IPR011009">
    <property type="entry name" value="Kinase-like_dom_sf"/>
</dbReference>
<feature type="region of interest" description="Disordered" evidence="1">
    <location>
        <begin position="396"/>
        <end position="508"/>
    </location>
</feature>
<dbReference type="OrthoDB" id="4941486at2759"/>
<organism evidence="2 3">
    <name type="scientific">Metarhizium rileyi (strain RCEF 4871)</name>
    <name type="common">Nomuraea rileyi</name>
    <dbReference type="NCBI Taxonomy" id="1649241"/>
    <lineage>
        <taxon>Eukaryota</taxon>
        <taxon>Fungi</taxon>
        <taxon>Dikarya</taxon>
        <taxon>Ascomycota</taxon>
        <taxon>Pezizomycotina</taxon>
        <taxon>Sordariomycetes</taxon>
        <taxon>Hypocreomycetidae</taxon>
        <taxon>Hypocreales</taxon>
        <taxon>Clavicipitaceae</taxon>
        <taxon>Metarhizium</taxon>
    </lineage>
</organism>
<dbReference type="STRING" id="1081105.A0A166YZD4"/>
<reference evidence="2 3" key="1">
    <citation type="journal article" date="2016" name="Genome Biol. Evol.">
        <title>Divergent and convergent evolution of fungal pathogenicity.</title>
        <authorList>
            <person name="Shang Y."/>
            <person name="Xiao G."/>
            <person name="Zheng P."/>
            <person name="Cen K."/>
            <person name="Zhan S."/>
            <person name="Wang C."/>
        </authorList>
    </citation>
    <scope>NUCLEOTIDE SEQUENCE [LARGE SCALE GENOMIC DNA]</scope>
    <source>
        <strain evidence="2 3">RCEF 4871</strain>
    </source>
</reference>
<proteinExistence type="predicted"/>
<keyword evidence="3" id="KW-1185">Reference proteome</keyword>
<feature type="compositionally biased region" description="Basic residues" evidence="1">
    <location>
        <begin position="721"/>
        <end position="742"/>
    </location>
</feature>